<comment type="caution">
    <text evidence="2">The sequence shown here is derived from an EMBL/GenBank/DDBJ whole genome shotgun (WGS) entry which is preliminary data.</text>
</comment>
<feature type="compositionally biased region" description="Pro residues" evidence="1">
    <location>
        <begin position="73"/>
        <end position="82"/>
    </location>
</feature>
<feature type="region of interest" description="Disordered" evidence="1">
    <location>
        <begin position="736"/>
        <end position="801"/>
    </location>
</feature>
<feature type="region of interest" description="Disordered" evidence="1">
    <location>
        <begin position="824"/>
        <end position="924"/>
    </location>
</feature>
<reference evidence="2" key="1">
    <citation type="submission" date="2020-05" db="EMBL/GenBank/DDBJ databases">
        <title>Mycena genomes resolve the evolution of fungal bioluminescence.</title>
        <authorList>
            <person name="Tsai I.J."/>
        </authorList>
    </citation>
    <scope>NUCLEOTIDE SEQUENCE</scope>
    <source>
        <strain evidence="2">160909Yilan</strain>
    </source>
</reference>
<feature type="compositionally biased region" description="Low complexity" evidence="1">
    <location>
        <begin position="888"/>
        <end position="903"/>
    </location>
</feature>
<dbReference type="AlphaFoldDB" id="A0A8H7CHI5"/>
<dbReference type="EMBL" id="JACAZH010000033">
    <property type="protein sequence ID" value="KAF7337630.1"/>
    <property type="molecule type" value="Genomic_DNA"/>
</dbReference>
<evidence type="ECO:0000313" key="2">
    <source>
        <dbReference type="EMBL" id="KAF7337630.1"/>
    </source>
</evidence>
<feature type="compositionally biased region" description="Low complexity" evidence="1">
    <location>
        <begin position="200"/>
        <end position="221"/>
    </location>
</feature>
<feature type="compositionally biased region" description="Gly residues" evidence="1">
    <location>
        <begin position="1074"/>
        <end position="1083"/>
    </location>
</feature>
<dbReference type="OrthoDB" id="354769at2759"/>
<feature type="compositionally biased region" description="Polar residues" evidence="1">
    <location>
        <begin position="739"/>
        <end position="749"/>
    </location>
</feature>
<feature type="compositionally biased region" description="Basic and acidic residues" evidence="1">
    <location>
        <begin position="238"/>
        <end position="270"/>
    </location>
</feature>
<feature type="compositionally biased region" description="Polar residues" evidence="1">
    <location>
        <begin position="570"/>
        <end position="579"/>
    </location>
</feature>
<feature type="region of interest" description="Disordered" evidence="1">
    <location>
        <begin position="39"/>
        <end position="477"/>
    </location>
</feature>
<evidence type="ECO:0000313" key="3">
    <source>
        <dbReference type="Proteomes" id="UP000623467"/>
    </source>
</evidence>
<feature type="compositionally biased region" description="Low complexity" evidence="1">
    <location>
        <begin position="325"/>
        <end position="336"/>
    </location>
</feature>
<feature type="compositionally biased region" description="Low complexity" evidence="1">
    <location>
        <begin position="291"/>
        <end position="309"/>
    </location>
</feature>
<evidence type="ECO:0000256" key="1">
    <source>
        <dbReference type="SAM" id="MobiDB-lite"/>
    </source>
</evidence>
<feature type="compositionally biased region" description="Low complexity" evidence="1">
    <location>
        <begin position="627"/>
        <end position="639"/>
    </location>
</feature>
<feature type="compositionally biased region" description="Pro residues" evidence="1">
    <location>
        <begin position="367"/>
        <end position="376"/>
    </location>
</feature>
<feature type="compositionally biased region" description="Low complexity" evidence="1">
    <location>
        <begin position="1040"/>
        <end position="1050"/>
    </location>
</feature>
<gene>
    <name evidence="2" type="ORF">MSAN_02236300</name>
</gene>
<feature type="compositionally biased region" description="Low complexity" evidence="1">
    <location>
        <begin position="828"/>
        <end position="867"/>
    </location>
</feature>
<name>A0A8H7CHI5_9AGAR</name>
<feature type="compositionally biased region" description="Low complexity" evidence="1">
    <location>
        <begin position="668"/>
        <end position="679"/>
    </location>
</feature>
<feature type="compositionally biased region" description="Basic and acidic residues" evidence="1">
    <location>
        <begin position="790"/>
        <end position="801"/>
    </location>
</feature>
<feature type="region of interest" description="Disordered" evidence="1">
    <location>
        <begin position="1040"/>
        <end position="1087"/>
    </location>
</feature>
<feature type="compositionally biased region" description="Basic and acidic residues" evidence="1">
    <location>
        <begin position="381"/>
        <end position="423"/>
    </location>
</feature>
<dbReference type="Proteomes" id="UP000623467">
    <property type="component" value="Unassembled WGS sequence"/>
</dbReference>
<protein>
    <submittedName>
        <fullName evidence="2">Uncharacterized protein</fullName>
    </submittedName>
</protein>
<feature type="compositionally biased region" description="Low complexity" evidence="1">
    <location>
        <begin position="44"/>
        <end position="55"/>
    </location>
</feature>
<sequence>MSVATEMRTVTGIVSVSRPAPPRSLVISPNLDALLEHDERVRRAQSPVVSPVVPYGLPPPPRRTRTPGSPQLFSPPPPPLPVPAQRSPVLPPGLGQDDQRSNTPQSVDSNPYINPAPQWVDATPVATSPVPISPPPRTSSMGQGIERDPGLGGPSRGFDVGVGRARTASGDRPHVADIFGFGNNNNKTNAPVAHRQSDGSSHSQFESPSSSSASSPVAESRSFLRRSKDSACSSNINEKGKAKGKDKEKVKDKGKEREKDKGKEREKEEIALSPSLRPSRSKGKLTKPQPRDTATSTSTTHSTASRDTSPPMFEPVRRVRKQRSARSISVSSAISNSDRESFIDLFSPSNQDFDSELAEGPFVAAAPPSPLPPAPPSKSHLARDPREARSVSDPQARDKSRSQSNDKGRVKSRDKSRDSEGKVKPPIPTTPKPDFSRRSIVPGTVSSSPPAPRQGPRRPSPSARYTPDTMPPTTNFLNPAERAQLVRKSRKLAQVFGQTPGAAAIVPDSIAGSSSSFLDIAPGAGGKGARGGKGHRVAASMNILSQLPGGTQRPLPPWPAQEKTIYMNANGRSHSTPSTPVDDEYAEMGQTISVSRHSDDMAASPRSFMDFGVESPLNAENEEPAAHPNNDNGSPSNDSSSHENRDPDQDSVLEVPAPTSGGRPRIPTSPSSPSLLTLTAEERALAMTVEERADEEKRKRRDKLAKLHRFLGSRVPASLVLGPEFEGAPLPPPVVSLDGTLSSPSTPVTARSGYDDGGGGGTAARAWRRRSSSAAVLSTWSDGTGWNDGAGERLKEDLGEKEKASLVRRAQKMEKVFGVAPPQKLYSAHHSSSPSSSPSHSASASVSLSATGAVAGSGSPASSPTASFGRNQNQAPYRQGSKHPYAAGSGSNSKQGSWGSSASGSGGKKGKRPGTADSDQPLVANAEPSAGSFVYTHYQHSLNSLHDILDRNDKESLAELQQYLNDTSAEFSPVSPLEFAPAARPLAAASAAGVGIGAVVVSAQTKAERRRSLPARTSMSSLASLSSLASTINYAYPAPAPGSGSPTGSPDAVTTEFPHHSHSNSVAGSHMSGGSAGSGGSSGSGSVDFQARRRRAAKLTQFFGVDYRELIDDVLESIEHGLDAERKRGTLNAVEAEDLLQRLRTLKTRR</sequence>
<keyword evidence="3" id="KW-1185">Reference proteome</keyword>
<feature type="region of interest" description="Disordered" evidence="1">
    <location>
        <begin position="568"/>
        <end position="700"/>
    </location>
</feature>
<feature type="compositionally biased region" description="Polar residues" evidence="1">
    <location>
        <begin position="101"/>
        <end position="112"/>
    </location>
</feature>
<proteinExistence type="predicted"/>
<accession>A0A8H7CHI5</accession>
<feature type="compositionally biased region" description="Basic and acidic residues" evidence="1">
    <location>
        <begin position="680"/>
        <end position="697"/>
    </location>
</feature>
<organism evidence="2 3">
    <name type="scientific">Mycena sanguinolenta</name>
    <dbReference type="NCBI Taxonomy" id="230812"/>
    <lineage>
        <taxon>Eukaryota</taxon>
        <taxon>Fungi</taxon>
        <taxon>Dikarya</taxon>
        <taxon>Basidiomycota</taxon>
        <taxon>Agaricomycotina</taxon>
        <taxon>Agaricomycetes</taxon>
        <taxon>Agaricomycetidae</taxon>
        <taxon>Agaricales</taxon>
        <taxon>Marasmiineae</taxon>
        <taxon>Mycenaceae</taxon>
        <taxon>Mycena</taxon>
    </lineage>
</organism>